<evidence type="ECO:0000256" key="1">
    <source>
        <dbReference type="SAM" id="SignalP"/>
    </source>
</evidence>
<keyword evidence="1" id="KW-0732">Signal</keyword>
<evidence type="ECO:0000313" key="3">
    <source>
        <dbReference type="Proteomes" id="UP001190700"/>
    </source>
</evidence>
<sequence>MRTYSLLCCQGLLLQVLYVLVTYGEDVETALRTRVRCVTPERREEILQQFDQWRKNHSHLPDVELEKRRENLLEQVRDTCEPVVSENALLPSSAVKVSENVTESDEAVATTDPSIETAAATPGPSHTFAQGTIRVTGPSFIGQLEEPGVLLKAVEHLGTDGRVILITAAGEGQNKHIVNALALVQRLRQFGQEGALILVSRGTVL</sequence>
<protein>
    <submittedName>
        <fullName evidence="2">Uncharacterized protein</fullName>
    </submittedName>
</protein>
<reference evidence="2 3" key="1">
    <citation type="journal article" date="2015" name="Genome Biol. Evol.">
        <title>Comparative Genomics of a Bacterivorous Green Alga Reveals Evolutionary Causalities and Consequences of Phago-Mixotrophic Mode of Nutrition.</title>
        <authorList>
            <person name="Burns J.A."/>
            <person name="Paasch A."/>
            <person name="Narechania A."/>
            <person name="Kim E."/>
        </authorList>
    </citation>
    <scope>NUCLEOTIDE SEQUENCE [LARGE SCALE GENOMIC DNA]</scope>
    <source>
        <strain evidence="2 3">PLY_AMNH</strain>
    </source>
</reference>
<dbReference type="AlphaFoldDB" id="A0AAE0FHT9"/>
<comment type="caution">
    <text evidence="2">The sequence shown here is derived from an EMBL/GenBank/DDBJ whole genome shotgun (WGS) entry which is preliminary data.</text>
</comment>
<proteinExistence type="predicted"/>
<dbReference type="Proteomes" id="UP001190700">
    <property type="component" value="Unassembled WGS sequence"/>
</dbReference>
<organism evidence="2 3">
    <name type="scientific">Cymbomonas tetramitiformis</name>
    <dbReference type="NCBI Taxonomy" id="36881"/>
    <lineage>
        <taxon>Eukaryota</taxon>
        <taxon>Viridiplantae</taxon>
        <taxon>Chlorophyta</taxon>
        <taxon>Pyramimonadophyceae</taxon>
        <taxon>Pyramimonadales</taxon>
        <taxon>Pyramimonadaceae</taxon>
        <taxon>Cymbomonas</taxon>
    </lineage>
</organism>
<feature type="signal peptide" evidence="1">
    <location>
        <begin position="1"/>
        <end position="24"/>
    </location>
</feature>
<dbReference type="EMBL" id="LGRX02018404">
    <property type="protein sequence ID" value="KAK3259874.1"/>
    <property type="molecule type" value="Genomic_DNA"/>
</dbReference>
<gene>
    <name evidence="2" type="ORF">CYMTET_31146</name>
</gene>
<keyword evidence="3" id="KW-1185">Reference proteome</keyword>
<feature type="chain" id="PRO_5042061552" evidence="1">
    <location>
        <begin position="25"/>
        <end position="205"/>
    </location>
</feature>
<evidence type="ECO:0000313" key="2">
    <source>
        <dbReference type="EMBL" id="KAK3259874.1"/>
    </source>
</evidence>
<accession>A0AAE0FHT9</accession>
<name>A0AAE0FHT9_9CHLO</name>